<dbReference type="Proteomes" id="UP001476798">
    <property type="component" value="Unassembled WGS sequence"/>
</dbReference>
<evidence type="ECO:0000313" key="2">
    <source>
        <dbReference type="Proteomes" id="UP001476798"/>
    </source>
</evidence>
<gene>
    <name evidence="1" type="ORF">GOODEAATRI_002421</name>
</gene>
<reference evidence="1 2" key="1">
    <citation type="submission" date="2021-06" db="EMBL/GenBank/DDBJ databases">
        <authorList>
            <person name="Palmer J.M."/>
        </authorList>
    </citation>
    <scope>NUCLEOTIDE SEQUENCE [LARGE SCALE GENOMIC DNA]</scope>
    <source>
        <strain evidence="1 2">GA_2019</strain>
        <tissue evidence="1">Muscle</tissue>
    </source>
</reference>
<comment type="caution">
    <text evidence="1">The sequence shown here is derived from an EMBL/GenBank/DDBJ whole genome shotgun (WGS) entry which is preliminary data.</text>
</comment>
<keyword evidence="2" id="KW-1185">Reference proteome</keyword>
<protein>
    <submittedName>
        <fullName evidence="1">Uncharacterized protein</fullName>
    </submittedName>
</protein>
<organism evidence="1 2">
    <name type="scientific">Goodea atripinnis</name>
    <dbReference type="NCBI Taxonomy" id="208336"/>
    <lineage>
        <taxon>Eukaryota</taxon>
        <taxon>Metazoa</taxon>
        <taxon>Chordata</taxon>
        <taxon>Craniata</taxon>
        <taxon>Vertebrata</taxon>
        <taxon>Euteleostomi</taxon>
        <taxon>Actinopterygii</taxon>
        <taxon>Neopterygii</taxon>
        <taxon>Teleostei</taxon>
        <taxon>Neoteleostei</taxon>
        <taxon>Acanthomorphata</taxon>
        <taxon>Ovalentaria</taxon>
        <taxon>Atherinomorphae</taxon>
        <taxon>Cyprinodontiformes</taxon>
        <taxon>Goodeidae</taxon>
        <taxon>Goodea</taxon>
    </lineage>
</organism>
<sequence length="109" mass="11773">MSFNAPVLAQTAFRLALLYSKPWSRQSQSLDGVIFQLLTILYNRPAAPRVSRFRSSCTKAAKGWSNIFVTPQISGALGTMLSLLSGSDILILSGREAGFSVSAILSHIV</sequence>
<proteinExistence type="predicted"/>
<dbReference type="EMBL" id="JAHRIO010080049">
    <property type="protein sequence ID" value="MEQ2183878.1"/>
    <property type="molecule type" value="Genomic_DNA"/>
</dbReference>
<accession>A0ABV0PKD9</accession>
<name>A0ABV0PKD9_9TELE</name>
<evidence type="ECO:0000313" key="1">
    <source>
        <dbReference type="EMBL" id="MEQ2183878.1"/>
    </source>
</evidence>